<dbReference type="GeneID" id="70129862"/>
<evidence type="ECO:0000313" key="2">
    <source>
        <dbReference type="Proteomes" id="UP000758603"/>
    </source>
</evidence>
<evidence type="ECO:0000313" key="1">
    <source>
        <dbReference type="EMBL" id="KAH6645392.1"/>
    </source>
</evidence>
<keyword evidence="2" id="KW-1185">Reference proteome</keyword>
<reference evidence="1" key="1">
    <citation type="journal article" date="2021" name="Nat. Commun.">
        <title>Genetic determinants of endophytism in the Arabidopsis root mycobiome.</title>
        <authorList>
            <person name="Mesny F."/>
            <person name="Miyauchi S."/>
            <person name="Thiergart T."/>
            <person name="Pickel B."/>
            <person name="Atanasova L."/>
            <person name="Karlsson M."/>
            <person name="Huettel B."/>
            <person name="Barry K.W."/>
            <person name="Haridas S."/>
            <person name="Chen C."/>
            <person name="Bauer D."/>
            <person name="Andreopoulos W."/>
            <person name="Pangilinan J."/>
            <person name="LaButti K."/>
            <person name="Riley R."/>
            <person name="Lipzen A."/>
            <person name="Clum A."/>
            <person name="Drula E."/>
            <person name="Henrissat B."/>
            <person name="Kohler A."/>
            <person name="Grigoriev I.V."/>
            <person name="Martin F.M."/>
            <person name="Hacquard S."/>
        </authorList>
    </citation>
    <scope>NUCLEOTIDE SEQUENCE</scope>
    <source>
        <strain evidence="1">MPI-SDFR-AT-0073</strain>
    </source>
</reference>
<sequence>MSSCSPMKPDDASELASPIFVQVADPSDKSWRSAVRSRAASARHAAARRQRLLKHQREVEKTVVGASLDKLQLVRGPQGLLRIRAVEPFDSLARPTSRFECFLMDHYIKRFVTYATFGNDAEVEVMGSTGTNLGWVHLGITEPGFLNAVFLSTCRHLVELGAPGDYYTWALEYRDRCIRSVKAAISQEMLAPSIATIITTMALALDARKFGNFEVAKDHCRAISVMIRLRNSSQAPGMLQLPNPIIAWVDTITNRIQSQPGNPPPHMLALEHTDKVRGIGI</sequence>
<protein>
    <submittedName>
        <fullName evidence="1">Uncharacterized protein</fullName>
    </submittedName>
</protein>
<dbReference type="Proteomes" id="UP000758603">
    <property type="component" value="Unassembled WGS sequence"/>
</dbReference>
<gene>
    <name evidence="1" type="ORF">BKA67DRAFT_541618</name>
</gene>
<dbReference type="EMBL" id="JAGPXC010000011">
    <property type="protein sequence ID" value="KAH6645392.1"/>
    <property type="molecule type" value="Genomic_DNA"/>
</dbReference>
<comment type="caution">
    <text evidence="1">The sequence shown here is derived from an EMBL/GenBank/DDBJ whole genome shotgun (WGS) entry which is preliminary data.</text>
</comment>
<dbReference type="OrthoDB" id="5620at2759"/>
<accession>A0A9P8UB11</accession>
<name>A0A9P8UB11_9PEZI</name>
<organism evidence="1 2">
    <name type="scientific">Truncatella angustata</name>
    <dbReference type="NCBI Taxonomy" id="152316"/>
    <lineage>
        <taxon>Eukaryota</taxon>
        <taxon>Fungi</taxon>
        <taxon>Dikarya</taxon>
        <taxon>Ascomycota</taxon>
        <taxon>Pezizomycotina</taxon>
        <taxon>Sordariomycetes</taxon>
        <taxon>Xylariomycetidae</taxon>
        <taxon>Amphisphaeriales</taxon>
        <taxon>Sporocadaceae</taxon>
        <taxon>Truncatella</taxon>
    </lineage>
</organism>
<dbReference type="RefSeq" id="XP_045951906.1">
    <property type="nucleotide sequence ID" value="XM_046100970.1"/>
</dbReference>
<dbReference type="AlphaFoldDB" id="A0A9P8UB11"/>
<proteinExistence type="predicted"/>